<protein>
    <recommendedName>
        <fullName evidence="3">CMP/dCMP-type deaminase domain-containing protein</fullName>
    </recommendedName>
</protein>
<dbReference type="GO" id="GO:0005634">
    <property type="term" value="C:nucleus"/>
    <property type="evidence" value="ECO:0007669"/>
    <property type="project" value="TreeGrafter"/>
</dbReference>
<sequence length="242" mass="26467">MDNTMIPREEQTDDHLAFMDEAVLMGEEALAAREIPVGCVLVHDGKIVARGRNRTNEGRNATLHAEFDALRHLLPDRSHLTTPQLTRPFTPQADDVRTASGEGGKRKVWHTPLKGVVLYVTVEPCLMCASAMRQVGIEKVFYGCANDRFGGTGGVQSIHSDPRLLYAPPYPAVGGYRREEAIMLLRRFYISENTTAPKPKKKSNRVLKTEIAEVTPSPSPSPASFASTPVGTPKLAPAVPLV</sequence>
<dbReference type="PANTHER" id="PTHR11079:SF149">
    <property type="entry name" value="TRNA-SPECIFIC ADENOSINE DEAMINASE 2"/>
    <property type="match status" value="1"/>
</dbReference>
<evidence type="ECO:0000256" key="2">
    <source>
        <dbReference type="SAM" id="MobiDB-lite"/>
    </source>
</evidence>
<dbReference type="PROSITE" id="PS51747">
    <property type="entry name" value="CYT_DCMP_DEAMINASES_2"/>
    <property type="match status" value="1"/>
</dbReference>
<keyword evidence="5" id="KW-1185">Reference proteome</keyword>
<proteinExistence type="predicted"/>
<dbReference type="CDD" id="cd01285">
    <property type="entry name" value="nucleoside_deaminase"/>
    <property type="match status" value="1"/>
</dbReference>
<name>A0AAV5GL15_9BASI</name>
<dbReference type="PANTHER" id="PTHR11079">
    <property type="entry name" value="CYTOSINE DEAMINASE FAMILY MEMBER"/>
    <property type="match status" value="1"/>
</dbReference>
<dbReference type="SUPFAM" id="SSF53927">
    <property type="entry name" value="Cytidine deaminase-like"/>
    <property type="match status" value="1"/>
</dbReference>
<evidence type="ECO:0000259" key="3">
    <source>
        <dbReference type="PROSITE" id="PS51747"/>
    </source>
</evidence>
<feature type="domain" description="CMP/dCMP-type deaminase" evidence="3">
    <location>
        <begin position="13"/>
        <end position="156"/>
    </location>
</feature>
<feature type="region of interest" description="Disordered" evidence="2">
    <location>
        <begin position="81"/>
        <end position="104"/>
    </location>
</feature>
<feature type="region of interest" description="Disordered" evidence="2">
    <location>
        <begin position="196"/>
        <end position="242"/>
    </location>
</feature>
<dbReference type="InterPro" id="IPR016193">
    <property type="entry name" value="Cytidine_deaminase-like"/>
</dbReference>
<keyword evidence="1" id="KW-0378">Hydrolase</keyword>
<dbReference type="Gene3D" id="3.40.140.10">
    <property type="entry name" value="Cytidine Deaminase, domain 2"/>
    <property type="match status" value="1"/>
</dbReference>
<dbReference type="AlphaFoldDB" id="A0AAV5GL15"/>
<dbReference type="GO" id="GO:0002100">
    <property type="term" value="P:tRNA wobble adenosine to inosine editing"/>
    <property type="evidence" value="ECO:0007669"/>
    <property type="project" value="TreeGrafter"/>
</dbReference>
<accession>A0AAV5GL15</accession>
<dbReference type="GO" id="GO:0052717">
    <property type="term" value="F:tRNA-specific adenosine-34 deaminase activity"/>
    <property type="evidence" value="ECO:0007669"/>
    <property type="project" value="TreeGrafter"/>
</dbReference>
<dbReference type="Pfam" id="PF00383">
    <property type="entry name" value="dCMP_cyt_deam_1"/>
    <property type="match status" value="1"/>
</dbReference>
<evidence type="ECO:0000256" key="1">
    <source>
        <dbReference type="ARBA" id="ARBA00022801"/>
    </source>
</evidence>
<evidence type="ECO:0000313" key="5">
    <source>
        <dbReference type="Proteomes" id="UP001342314"/>
    </source>
</evidence>
<evidence type="ECO:0000313" key="4">
    <source>
        <dbReference type="EMBL" id="GJN89737.1"/>
    </source>
</evidence>
<reference evidence="4 5" key="1">
    <citation type="submission" date="2021-12" db="EMBL/GenBank/DDBJ databases">
        <title>High titer production of polyol ester of fatty acids by Rhodotorula paludigena BS15 towards product separation-free biomass refinery.</title>
        <authorList>
            <person name="Mano J."/>
            <person name="Ono H."/>
            <person name="Tanaka T."/>
            <person name="Naito K."/>
            <person name="Sushida H."/>
            <person name="Ike M."/>
            <person name="Tokuyasu K."/>
            <person name="Kitaoka M."/>
        </authorList>
    </citation>
    <scope>NUCLEOTIDE SEQUENCE [LARGE SCALE GENOMIC DNA]</scope>
    <source>
        <strain evidence="4 5">BS15</strain>
    </source>
</reference>
<dbReference type="GO" id="GO:0005737">
    <property type="term" value="C:cytoplasm"/>
    <property type="evidence" value="ECO:0007669"/>
    <property type="project" value="TreeGrafter"/>
</dbReference>
<dbReference type="InterPro" id="IPR002125">
    <property type="entry name" value="CMP_dCMP_dom"/>
</dbReference>
<organism evidence="4 5">
    <name type="scientific">Rhodotorula paludigena</name>
    <dbReference type="NCBI Taxonomy" id="86838"/>
    <lineage>
        <taxon>Eukaryota</taxon>
        <taxon>Fungi</taxon>
        <taxon>Dikarya</taxon>
        <taxon>Basidiomycota</taxon>
        <taxon>Pucciniomycotina</taxon>
        <taxon>Microbotryomycetes</taxon>
        <taxon>Sporidiobolales</taxon>
        <taxon>Sporidiobolaceae</taxon>
        <taxon>Rhodotorula</taxon>
    </lineage>
</organism>
<comment type="caution">
    <text evidence="4">The sequence shown here is derived from an EMBL/GenBank/DDBJ whole genome shotgun (WGS) entry which is preliminary data.</text>
</comment>
<gene>
    <name evidence="4" type="ORF">Rhopal_002726-T1</name>
</gene>
<dbReference type="Proteomes" id="UP001342314">
    <property type="component" value="Unassembled WGS sequence"/>
</dbReference>
<dbReference type="EMBL" id="BQKY01000005">
    <property type="protein sequence ID" value="GJN89737.1"/>
    <property type="molecule type" value="Genomic_DNA"/>
</dbReference>